<organism evidence="1">
    <name type="scientific">Anguilla anguilla</name>
    <name type="common">European freshwater eel</name>
    <name type="synonym">Muraena anguilla</name>
    <dbReference type="NCBI Taxonomy" id="7936"/>
    <lineage>
        <taxon>Eukaryota</taxon>
        <taxon>Metazoa</taxon>
        <taxon>Chordata</taxon>
        <taxon>Craniata</taxon>
        <taxon>Vertebrata</taxon>
        <taxon>Euteleostomi</taxon>
        <taxon>Actinopterygii</taxon>
        <taxon>Neopterygii</taxon>
        <taxon>Teleostei</taxon>
        <taxon>Anguilliformes</taxon>
        <taxon>Anguillidae</taxon>
        <taxon>Anguilla</taxon>
    </lineage>
</organism>
<reference evidence="1" key="2">
    <citation type="journal article" date="2015" name="Fish Shellfish Immunol.">
        <title>Early steps in the European eel (Anguilla anguilla)-Vibrio vulnificus interaction in the gills: Role of the RtxA13 toxin.</title>
        <authorList>
            <person name="Callol A."/>
            <person name="Pajuelo D."/>
            <person name="Ebbesson L."/>
            <person name="Teles M."/>
            <person name="MacKenzie S."/>
            <person name="Amaro C."/>
        </authorList>
    </citation>
    <scope>NUCLEOTIDE SEQUENCE</scope>
</reference>
<dbReference type="AlphaFoldDB" id="A0A0E9PC55"/>
<proteinExistence type="predicted"/>
<name>A0A0E9PC55_ANGAN</name>
<sequence>MYATWNCIYLKEKKYWRSEMDYKYKIK</sequence>
<reference evidence="1" key="1">
    <citation type="submission" date="2014-11" db="EMBL/GenBank/DDBJ databases">
        <authorList>
            <person name="Amaro Gonzalez C."/>
        </authorList>
    </citation>
    <scope>NUCLEOTIDE SEQUENCE</scope>
</reference>
<accession>A0A0E9PC55</accession>
<protein>
    <submittedName>
        <fullName evidence="1">Uncharacterized protein</fullName>
    </submittedName>
</protein>
<evidence type="ECO:0000313" key="1">
    <source>
        <dbReference type="EMBL" id="JAH01418.1"/>
    </source>
</evidence>
<dbReference type="EMBL" id="GBXM01107159">
    <property type="protein sequence ID" value="JAH01418.1"/>
    <property type="molecule type" value="Transcribed_RNA"/>
</dbReference>